<dbReference type="SMART" id="SM00487">
    <property type="entry name" value="DEXDc"/>
    <property type="match status" value="1"/>
</dbReference>
<dbReference type="PROSITE" id="PS51194">
    <property type="entry name" value="HELICASE_CTER"/>
    <property type="match status" value="1"/>
</dbReference>
<dbReference type="Pfam" id="PF00271">
    <property type="entry name" value="Helicase_C"/>
    <property type="match status" value="1"/>
</dbReference>
<gene>
    <name evidence="7" type="ORF">GMRT_14354</name>
</gene>
<evidence type="ECO:0000259" key="5">
    <source>
        <dbReference type="PROSITE" id="PS51192"/>
    </source>
</evidence>
<dbReference type="GO" id="GO:0003723">
    <property type="term" value="F:RNA binding"/>
    <property type="evidence" value="ECO:0007669"/>
    <property type="project" value="TreeGrafter"/>
</dbReference>
<dbReference type="InterPro" id="IPR001650">
    <property type="entry name" value="Helicase_C-like"/>
</dbReference>
<dbReference type="PANTHER" id="PTHR18934:SF91">
    <property type="entry name" value="PRE-MRNA-SPLICING FACTOR ATP-DEPENDENT RNA HELICASE PRP16"/>
    <property type="match status" value="1"/>
</dbReference>
<keyword evidence="8" id="KW-1185">Reference proteome</keyword>
<dbReference type="EMBL" id="VDLU01000002">
    <property type="protein sequence ID" value="TNJ28202.1"/>
    <property type="molecule type" value="Genomic_DNA"/>
</dbReference>
<feature type="domain" description="Helicase ATP-binding" evidence="5">
    <location>
        <begin position="12"/>
        <end position="170"/>
    </location>
</feature>
<dbReference type="GO" id="GO:0016787">
    <property type="term" value="F:hydrolase activity"/>
    <property type="evidence" value="ECO:0007669"/>
    <property type="project" value="UniProtKB-KW"/>
</dbReference>
<dbReference type="SUPFAM" id="SSF52540">
    <property type="entry name" value="P-loop containing nucleoside triphosphate hydrolases"/>
    <property type="match status" value="1"/>
</dbReference>
<feature type="domain" description="Helicase C-terminal" evidence="6">
    <location>
        <begin position="232"/>
        <end position="403"/>
    </location>
</feature>
<protein>
    <submittedName>
        <fullName evidence="7">ATP-dependent RNA helicase A</fullName>
    </submittedName>
</protein>
<keyword evidence="2" id="KW-0378">Hydrolase</keyword>
<dbReference type="Pfam" id="PF00270">
    <property type="entry name" value="DEAD"/>
    <property type="match status" value="1"/>
</dbReference>
<evidence type="ECO:0000256" key="2">
    <source>
        <dbReference type="ARBA" id="ARBA00022801"/>
    </source>
</evidence>
<dbReference type="PANTHER" id="PTHR18934">
    <property type="entry name" value="ATP-DEPENDENT RNA HELICASE"/>
    <property type="match status" value="1"/>
</dbReference>
<accession>A0A4Z1SQR3</accession>
<organism evidence="7 8">
    <name type="scientific">Giardia muris</name>
    <dbReference type="NCBI Taxonomy" id="5742"/>
    <lineage>
        <taxon>Eukaryota</taxon>
        <taxon>Metamonada</taxon>
        <taxon>Diplomonadida</taxon>
        <taxon>Hexamitidae</taxon>
        <taxon>Giardiinae</taxon>
        <taxon>Giardia</taxon>
    </lineage>
</organism>
<sequence length="1104" mass="124009">MVPNIAIPSNFGRLLRSPKPLLIVGPTGCGKSTGIPDMIMKLIPDARVIMTQPRRLAAERIAEYVARQNSMTIGSEVGICMGRKKIFSSSSKLIMATAGSAFNIVTMDPERFDIIIIDEIHERGIDTRKMIALAHSLYTSRSQKVILMSATVDPEALKKEGLLPDLQTINVERRDRSYTVTKCYFDDNELEMEKYSGQRPVEEFQKAFSKFISNPARTTSAIPSILCERTHSLVKMILSTQSPIEGSILVFLPGMREIEEFMKELDKWARNTPNIPSYKLHILHSACSSEYQSDVLTQVETASTVVQIILATSVCETSLTLPSVVYVVDSCLQKMRRFVGGEFRLVMIGASQEAMTQRCGRVGRTRDGVYYSALDQSLLRCIKKSYSVESIFETIDDVILRMLGSPVLRQAFPTLEEITQFLTTIDPQVDQCVGIVPAVIDRLEAQGLIYVQDGEQKDYYLTELGAIPYQIGHDVGMGVNLSWYYYLGIPYTGLSTSVLLLSLPGALFLNNYERNFNASTYSLVSVSTPVVLLVACQGYEQFNDDQYMLSLAHQRTTAASFMSNNPNLDVYSCFSDRVAYALVFAHWRRRFPNLTQIPTKEENQWCRLRGLSSSGLREVAIEACSQRRSLASAGLLSTPPEHELLLSEGMYVNPSRYEDTTFGLVYKEVERYTLGGLMRLASLAELFSSPAHSLSAGTPITIDKDISVFGKKRNLKLQYTLFVSDVAEEDREELEQRVSEHPCLEYDNGAIKCTTVSMDNFTDSFNELIRFFGEFSYPDLMTMASNILLKFTQEGAAFTLPTALNSTKFAIDNAKRLAQVQQADSRATSALNPKMLDLLMCLTSSEDSSRKLIKHPTISQVKYTTACEIDLAKVAVLYGEESLLSKIVPHRRAVMGASKFQWSHLNFRFSYAAFMVGDFALYFLVASLGRYAYMTFSTLGSARIPCLRLWGGSGICLYATALTSDSLKDYAYQFLLAFNHLARSFRTVVTVVAGQQKKVFDDTDEDTSYISASEETFRNYLNEFLPQAEEGLFQNYLQAIREARSPVIRFQRACLAFLEVFSNPPEEFIFGMSGFQPIMRSQEKVTHTFEQCPLCPIIMRLNEE</sequence>
<evidence type="ECO:0000259" key="6">
    <source>
        <dbReference type="PROSITE" id="PS51194"/>
    </source>
</evidence>
<dbReference type="SMART" id="SM00490">
    <property type="entry name" value="HELICc"/>
    <property type="match status" value="1"/>
</dbReference>
<comment type="caution">
    <text evidence="7">The sequence shown here is derived from an EMBL/GenBank/DDBJ whole genome shotgun (WGS) entry which is preliminary data.</text>
</comment>
<dbReference type="InterPro" id="IPR027417">
    <property type="entry name" value="P-loop_NTPase"/>
</dbReference>
<evidence type="ECO:0000256" key="1">
    <source>
        <dbReference type="ARBA" id="ARBA00022741"/>
    </source>
</evidence>
<proteinExistence type="predicted"/>
<evidence type="ECO:0000256" key="4">
    <source>
        <dbReference type="ARBA" id="ARBA00022840"/>
    </source>
</evidence>
<keyword evidence="3 7" id="KW-0347">Helicase</keyword>
<dbReference type="PROSITE" id="PS51192">
    <property type="entry name" value="HELICASE_ATP_BIND_1"/>
    <property type="match status" value="1"/>
</dbReference>
<name>A0A4Z1SQR3_GIAMU</name>
<evidence type="ECO:0000313" key="8">
    <source>
        <dbReference type="Proteomes" id="UP000315496"/>
    </source>
</evidence>
<dbReference type="VEuPathDB" id="GiardiaDB:GMRT_14354"/>
<dbReference type="OrthoDB" id="10256806at2759"/>
<dbReference type="InterPro" id="IPR014001">
    <property type="entry name" value="Helicase_ATP-bd"/>
</dbReference>
<keyword evidence="4" id="KW-0067">ATP-binding</keyword>
<dbReference type="AlphaFoldDB" id="A0A4Z1SQR3"/>
<dbReference type="Gene3D" id="3.40.50.300">
    <property type="entry name" value="P-loop containing nucleotide triphosphate hydrolases"/>
    <property type="match status" value="2"/>
</dbReference>
<evidence type="ECO:0000256" key="3">
    <source>
        <dbReference type="ARBA" id="ARBA00022806"/>
    </source>
</evidence>
<dbReference type="GO" id="GO:0005524">
    <property type="term" value="F:ATP binding"/>
    <property type="evidence" value="ECO:0007669"/>
    <property type="project" value="UniProtKB-KW"/>
</dbReference>
<dbReference type="Proteomes" id="UP000315496">
    <property type="component" value="Chromosome 2"/>
</dbReference>
<dbReference type="InterPro" id="IPR011545">
    <property type="entry name" value="DEAD/DEAH_box_helicase_dom"/>
</dbReference>
<dbReference type="CDD" id="cd18791">
    <property type="entry name" value="SF2_C_RHA"/>
    <property type="match status" value="1"/>
</dbReference>
<reference evidence="7 8" key="1">
    <citation type="submission" date="2019-05" db="EMBL/GenBank/DDBJ databases">
        <title>The compact genome of Giardia muris reveals important steps in the evolution of intestinal protozoan parasites.</title>
        <authorList>
            <person name="Xu F."/>
            <person name="Jimenez-Gonzalez A."/>
            <person name="Einarsson E."/>
            <person name="Astvaldsson A."/>
            <person name="Peirasmaki D."/>
            <person name="Eckmann L."/>
            <person name="Andersson J.O."/>
            <person name="Svard S.G."/>
            <person name="Jerlstrom-Hultqvist J."/>
        </authorList>
    </citation>
    <scope>NUCLEOTIDE SEQUENCE [LARGE SCALE GENOMIC DNA]</scope>
    <source>
        <strain evidence="7 8">Roberts-Thomson</strain>
    </source>
</reference>
<keyword evidence="1" id="KW-0547">Nucleotide-binding</keyword>
<evidence type="ECO:0000313" key="7">
    <source>
        <dbReference type="EMBL" id="TNJ28202.1"/>
    </source>
</evidence>
<dbReference type="GO" id="GO:0004386">
    <property type="term" value="F:helicase activity"/>
    <property type="evidence" value="ECO:0007669"/>
    <property type="project" value="UniProtKB-KW"/>
</dbReference>